<proteinExistence type="predicted"/>
<accession>A0A429XZ52</accession>
<keyword evidence="4" id="KW-1185">Reference proteome</keyword>
<feature type="region of interest" description="Disordered" evidence="1">
    <location>
        <begin position="57"/>
        <end position="90"/>
    </location>
</feature>
<feature type="domain" description="Putative regulatory protein FmdB zinc ribbon" evidence="2">
    <location>
        <begin position="1"/>
        <end position="42"/>
    </location>
</feature>
<evidence type="ECO:0000313" key="3">
    <source>
        <dbReference type="EMBL" id="RST74064.1"/>
    </source>
</evidence>
<evidence type="ECO:0000259" key="2">
    <source>
        <dbReference type="SMART" id="SM00834"/>
    </source>
</evidence>
<dbReference type="RefSeq" id="WP_126050356.1">
    <property type="nucleotide sequence ID" value="NZ_QYTV02000004.1"/>
</dbReference>
<dbReference type="EMBL" id="QYTV02000004">
    <property type="protein sequence ID" value="RST74064.1"/>
    <property type="molecule type" value="Genomic_DNA"/>
</dbReference>
<dbReference type="InterPro" id="IPR013429">
    <property type="entry name" value="Regulatory_FmdB_Zinc_ribbon"/>
</dbReference>
<organism evidence="3 4">
    <name type="scientific">Siminovitchia acidinfaciens</name>
    <dbReference type="NCBI Taxonomy" id="2321395"/>
    <lineage>
        <taxon>Bacteria</taxon>
        <taxon>Bacillati</taxon>
        <taxon>Bacillota</taxon>
        <taxon>Bacilli</taxon>
        <taxon>Bacillales</taxon>
        <taxon>Bacillaceae</taxon>
        <taxon>Siminovitchia</taxon>
    </lineage>
</organism>
<dbReference type="NCBIfam" id="TIGR02605">
    <property type="entry name" value="CxxC_CxxC_SSSS"/>
    <property type="match status" value="1"/>
</dbReference>
<protein>
    <submittedName>
        <fullName evidence="3">Zinc ribbon domain-containing protein</fullName>
    </submittedName>
</protein>
<dbReference type="OrthoDB" id="9813321at2"/>
<name>A0A429XZ52_9BACI</name>
<dbReference type="SMART" id="SM00834">
    <property type="entry name" value="CxxC_CXXC_SSSS"/>
    <property type="match status" value="1"/>
</dbReference>
<comment type="caution">
    <text evidence="3">The sequence shown here is derived from an EMBL/GenBank/DDBJ whole genome shotgun (WGS) entry which is preliminary data.</text>
</comment>
<feature type="compositionally biased region" description="Basic and acidic residues" evidence="1">
    <location>
        <begin position="57"/>
        <end position="73"/>
    </location>
</feature>
<evidence type="ECO:0000256" key="1">
    <source>
        <dbReference type="SAM" id="MobiDB-lite"/>
    </source>
</evidence>
<dbReference type="AlphaFoldDB" id="A0A429XZ52"/>
<gene>
    <name evidence="3" type="ORF">D4T97_010285</name>
</gene>
<dbReference type="Proteomes" id="UP000287156">
    <property type="component" value="Unassembled WGS sequence"/>
</dbReference>
<dbReference type="Pfam" id="PF09723">
    <property type="entry name" value="Zn_ribbon_8"/>
    <property type="match status" value="1"/>
</dbReference>
<reference evidence="3" key="1">
    <citation type="submission" date="2018-12" db="EMBL/GenBank/DDBJ databases">
        <authorList>
            <person name="Sun L."/>
            <person name="Chen Z."/>
        </authorList>
    </citation>
    <scope>NUCLEOTIDE SEQUENCE [LARGE SCALE GENOMIC DNA]</scope>
    <source>
        <strain evidence="3">3-2-2</strain>
    </source>
</reference>
<sequence>MPNYTFRCNECGEFTLFFKSMEKNLRSAECPSCSSESKRVFLPPNLYSMPHALKSRIEKGMEPRRMSREELGTRRLPKKRPAVANRPWQA</sequence>
<evidence type="ECO:0000313" key="4">
    <source>
        <dbReference type="Proteomes" id="UP000287156"/>
    </source>
</evidence>